<name>A0AAN7V6R7_9COLE</name>
<dbReference type="PROSITE" id="PS51424">
    <property type="entry name" value="ROC"/>
    <property type="match status" value="1"/>
</dbReference>
<keyword evidence="2" id="KW-0677">Repeat</keyword>
<dbReference type="InterPro" id="IPR027417">
    <property type="entry name" value="P-loop_NTPase"/>
</dbReference>
<dbReference type="PANTHER" id="PTHR12449:SF18">
    <property type="entry name" value="DEATH DOMAIN-CONTAINING PROTEIN"/>
    <property type="match status" value="1"/>
</dbReference>
<dbReference type="PANTHER" id="PTHR12449">
    <property type="entry name" value="DEATH DOMAIN-CONTAINING PROTEIN"/>
    <property type="match status" value="1"/>
</dbReference>
<dbReference type="InterPro" id="IPR020859">
    <property type="entry name" value="ROC"/>
</dbReference>
<feature type="repeat" description="ANK" evidence="4">
    <location>
        <begin position="113"/>
        <end position="145"/>
    </location>
</feature>
<evidence type="ECO:0000256" key="2">
    <source>
        <dbReference type="ARBA" id="ARBA00022737"/>
    </source>
</evidence>
<dbReference type="InterPro" id="IPR002110">
    <property type="entry name" value="Ankyrin_rpt"/>
</dbReference>
<gene>
    <name evidence="6" type="ORF">RI129_010454</name>
</gene>
<organism evidence="6 7">
    <name type="scientific">Pyrocoelia pectoralis</name>
    <dbReference type="NCBI Taxonomy" id="417401"/>
    <lineage>
        <taxon>Eukaryota</taxon>
        <taxon>Metazoa</taxon>
        <taxon>Ecdysozoa</taxon>
        <taxon>Arthropoda</taxon>
        <taxon>Hexapoda</taxon>
        <taxon>Insecta</taxon>
        <taxon>Pterygota</taxon>
        <taxon>Neoptera</taxon>
        <taxon>Endopterygota</taxon>
        <taxon>Coleoptera</taxon>
        <taxon>Polyphaga</taxon>
        <taxon>Elateriformia</taxon>
        <taxon>Elateroidea</taxon>
        <taxon>Lampyridae</taxon>
        <taxon>Lampyrinae</taxon>
        <taxon>Pyrocoelia</taxon>
    </lineage>
</organism>
<feature type="repeat" description="ANK" evidence="4">
    <location>
        <begin position="17"/>
        <end position="49"/>
    </location>
</feature>
<protein>
    <recommendedName>
        <fullName evidence="5">Roc domain-containing protein</fullName>
    </recommendedName>
</protein>
<sequence length="870" mass="97473">MSAPLSRASSYSPSGSIELTPLQLAAHCGNIQEVRYLIDSGVELDNGPDTALHLALRKHHSAIALLLLEAGANFELKDTHEDCPIHIACTFGLLNVVHTLCALGCRLEITNSRDLYPLHLAAKNGHTHVVRCLCAAGCNLDVRYADNIRADITALKYGHNEIAELLDKLRATGQRDAYARQLVPTSKPYVRLSVHVLGHCGVGKTSLIKSLGAGLFSSLFRRSGSLQSNKSRPSSPINSQIEMDITSRQNSLTFESAATYESTKGIQVQNLDISNVGDVVVWDFSGQENYFPVYHHFLRPSPQTLTLVVFNLEDSPVVQVKQVCFWINFIMTREAHEWSSSDFGQIVLVATHVDMTRAIKNQHGEWVCPDAQTTLETVEKLIPDVPYLHPTVIVMDSNVPASQPFKHLKSMLLTLKHDNLEKTIGVWTGLLDSTLSWLIQLRKEYEQFPVMYKKTFYDSIRTNVNLLASDNHIQELLHQLHNMGEIYCINRLIVISVSWLGVQLIGEFLSSEFLSNVRATGVYTADDFQACFNQFDALGTLELLEALELCIQCEVDGEIEYEFPIYNQTETLSGLWDSGDPRYRTTGACYGGVRLYASPNCHHLFTSVFPHIQIELRRATIENFSNNDNDTDLYQWYHGSKLCTITLETLITLGEDERSSQFIEIKIRGPRQTSQYCFYFLENVIDTILQGVAHVCPGLVTERHILSVQQLRIHCKDPYSYPSDILCTAMLESESTLEIALQNTESEKFESIVMLVLFDDVDLVNNIHWGCALKVQNLSIAVKLKLARLLDPPESHGRDWCLLALRLGLEPEKIATVESHDSSCTMRLLALTDCTIGALIANLQELGRNDASEVVLRSAPLFKIVDHVTV</sequence>
<comment type="cofactor">
    <cofactor evidence="1">
        <name>Mg(2+)</name>
        <dbReference type="ChEBI" id="CHEBI:18420"/>
    </cofactor>
</comment>
<accession>A0AAN7V6R7</accession>
<keyword evidence="3" id="KW-0547">Nucleotide-binding</keyword>
<dbReference type="SUPFAM" id="SSF47986">
    <property type="entry name" value="DEATH domain"/>
    <property type="match status" value="1"/>
</dbReference>
<evidence type="ECO:0000256" key="1">
    <source>
        <dbReference type="ARBA" id="ARBA00001946"/>
    </source>
</evidence>
<dbReference type="InterPro" id="IPR036770">
    <property type="entry name" value="Ankyrin_rpt-contain_sf"/>
</dbReference>
<dbReference type="SMART" id="SM00248">
    <property type="entry name" value="ANK"/>
    <property type="match status" value="4"/>
</dbReference>
<dbReference type="InterPro" id="IPR000488">
    <property type="entry name" value="Death_dom"/>
</dbReference>
<dbReference type="InterPro" id="IPR039788">
    <property type="entry name" value="NOL4/NOL4L"/>
</dbReference>
<comment type="caution">
    <text evidence="6">The sequence shown here is derived from an EMBL/GenBank/DDBJ whole genome shotgun (WGS) entry which is preliminary data.</text>
</comment>
<dbReference type="Gene3D" id="1.25.40.20">
    <property type="entry name" value="Ankyrin repeat-containing domain"/>
    <property type="match status" value="2"/>
</dbReference>
<dbReference type="Gene3D" id="3.40.50.300">
    <property type="entry name" value="P-loop containing nucleotide triphosphate hydrolases"/>
    <property type="match status" value="1"/>
</dbReference>
<dbReference type="Gene3D" id="1.10.533.10">
    <property type="entry name" value="Death Domain, Fas"/>
    <property type="match status" value="1"/>
</dbReference>
<reference evidence="6 7" key="1">
    <citation type="journal article" date="2024" name="Insects">
        <title>An Improved Chromosome-Level Genome Assembly of the Firefly Pyrocoelia pectoralis.</title>
        <authorList>
            <person name="Fu X."/>
            <person name="Meyer-Rochow V.B."/>
            <person name="Ballantyne L."/>
            <person name="Zhu X."/>
        </authorList>
    </citation>
    <scope>NUCLEOTIDE SEQUENCE [LARGE SCALE GENOMIC DNA]</scope>
    <source>
        <strain evidence="6">XCY_ONT2</strain>
    </source>
</reference>
<evidence type="ECO:0000256" key="4">
    <source>
        <dbReference type="PROSITE-ProRule" id="PRU00023"/>
    </source>
</evidence>
<feature type="repeat" description="ANK" evidence="4">
    <location>
        <begin position="47"/>
        <end position="79"/>
    </location>
</feature>
<dbReference type="PROSITE" id="PS50297">
    <property type="entry name" value="ANK_REP_REGION"/>
    <property type="match status" value="3"/>
</dbReference>
<evidence type="ECO:0000313" key="6">
    <source>
        <dbReference type="EMBL" id="KAK5641907.1"/>
    </source>
</evidence>
<dbReference type="Pfam" id="PF12796">
    <property type="entry name" value="Ank_2"/>
    <property type="match status" value="2"/>
</dbReference>
<dbReference type="SMART" id="SM00005">
    <property type="entry name" value="DEATH"/>
    <property type="match status" value="1"/>
</dbReference>
<feature type="domain" description="Roc" evidence="5">
    <location>
        <begin position="185"/>
        <end position="419"/>
    </location>
</feature>
<dbReference type="InterPro" id="IPR011029">
    <property type="entry name" value="DEATH-like_dom_sf"/>
</dbReference>
<dbReference type="EMBL" id="JAVRBK010000007">
    <property type="protein sequence ID" value="KAK5641907.1"/>
    <property type="molecule type" value="Genomic_DNA"/>
</dbReference>
<dbReference type="PROSITE" id="PS50088">
    <property type="entry name" value="ANK_REPEAT"/>
    <property type="match status" value="3"/>
</dbReference>
<dbReference type="GO" id="GO:0007165">
    <property type="term" value="P:signal transduction"/>
    <property type="evidence" value="ECO:0007669"/>
    <property type="project" value="InterPro"/>
</dbReference>
<dbReference type="GO" id="GO:0000166">
    <property type="term" value="F:nucleotide binding"/>
    <property type="evidence" value="ECO:0007669"/>
    <property type="project" value="UniProtKB-KW"/>
</dbReference>
<evidence type="ECO:0000259" key="5">
    <source>
        <dbReference type="PROSITE" id="PS51424"/>
    </source>
</evidence>
<dbReference type="Pfam" id="PF00531">
    <property type="entry name" value="Death"/>
    <property type="match status" value="1"/>
</dbReference>
<evidence type="ECO:0000256" key="3">
    <source>
        <dbReference type="ARBA" id="ARBA00022741"/>
    </source>
</evidence>
<keyword evidence="4" id="KW-0040">ANK repeat</keyword>
<dbReference type="Proteomes" id="UP001329430">
    <property type="component" value="Chromosome 7"/>
</dbReference>
<dbReference type="AlphaFoldDB" id="A0AAN7V6R7"/>
<dbReference type="SUPFAM" id="SSF48403">
    <property type="entry name" value="Ankyrin repeat"/>
    <property type="match status" value="1"/>
</dbReference>
<evidence type="ECO:0000313" key="7">
    <source>
        <dbReference type="Proteomes" id="UP001329430"/>
    </source>
</evidence>
<dbReference type="SUPFAM" id="SSF52540">
    <property type="entry name" value="P-loop containing nucleoside triphosphate hydrolases"/>
    <property type="match status" value="1"/>
</dbReference>
<keyword evidence="7" id="KW-1185">Reference proteome</keyword>
<proteinExistence type="predicted"/>